<evidence type="ECO:0000313" key="4">
    <source>
        <dbReference type="Proteomes" id="UP000031843"/>
    </source>
</evidence>
<dbReference type="GO" id="GO:0003677">
    <property type="term" value="F:DNA binding"/>
    <property type="evidence" value="ECO:0007669"/>
    <property type="project" value="InterPro"/>
</dbReference>
<dbReference type="KEGG" id="cbw:RR42_s1840"/>
<organism evidence="3 4">
    <name type="scientific">Cupriavidus basilensis</name>
    <dbReference type="NCBI Taxonomy" id="68895"/>
    <lineage>
        <taxon>Bacteria</taxon>
        <taxon>Pseudomonadati</taxon>
        <taxon>Pseudomonadota</taxon>
        <taxon>Betaproteobacteria</taxon>
        <taxon>Burkholderiales</taxon>
        <taxon>Burkholderiaceae</taxon>
        <taxon>Cupriavidus</taxon>
    </lineage>
</organism>
<sequence length="557" mass="63726">MLFDFSFPSVHFGDQETPWNLHILLYEGGAQARTDCVEEMIASGALGKPKLERLELVRALHEQINLELEGGGSREYADKQILNLRYFFRFAESKRHPLTMEAVTGTFCAWADLLLYRTRNGRRPPPGIRNSDSYRISMGTAYGYASAVGNLLDKIFDRHTSAMDLTRLERKGHRKSAVGIRAEKQNLSDTFAFGHLLQDICDGLPLQTVLKAPLPVKIALRSGKSIKRMGHYTGLREIAQETRLGERYPLANLRIEAELHMFIGQTGMNLTPAVDLKLRRFSYSSYLNGYQVKEYKARRGGDVLFEIFAEYRPHFERYLEWRRKIFPRSKLLFPFIGMKGSRLGVSSSGHRLRKICREQGIAFVSPLILRNTRINWLLRETANPELTAEMAQHLKGTLLSVYKRPSVQTAIVESAKFWSKNDPHSARTQAVAPGGCTGKPKEIESIPRGAPRPDCDKASGCLWCVNHRDVDSFEYVWSLASFGQLKLIELSKARLPHADEPEPPSKLARDRILEKLRWFERSNDARRSWVHEAQERINEGDYHPDWRQVLLELEGME</sequence>
<evidence type="ECO:0008006" key="5">
    <source>
        <dbReference type="Google" id="ProtNLM"/>
    </source>
</evidence>
<dbReference type="SUPFAM" id="SSF56349">
    <property type="entry name" value="DNA breaking-rejoining enzymes"/>
    <property type="match status" value="1"/>
</dbReference>
<dbReference type="GO" id="GO:0006310">
    <property type="term" value="P:DNA recombination"/>
    <property type="evidence" value="ECO:0007669"/>
    <property type="project" value="UniProtKB-KW"/>
</dbReference>
<dbReference type="InterPro" id="IPR013762">
    <property type="entry name" value="Integrase-like_cat_sf"/>
</dbReference>
<keyword evidence="1" id="KW-0233">DNA recombination</keyword>
<feature type="region of interest" description="Disordered" evidence="2">
    <location>
        <begin position="423"/>
        <end position="451"/>
    </location>
</feature>
<accession>A0A0C4YK19</accession>
<dbReference type="InterPro" id="IPR011010">
    <property type="entry name" value="DNA_brk_join_enz"/>
</dbReference>
<dbReference type="GO" id="GO:0015074">
    <property type="term" value="P:DNA integration"/>
    <property type="evidence" value="ECO:0007669"/>
    <property type="project" value="InterPro"/>
</dbReference>
<feature type="compositionally biased region" description="Basic and acidic residues" evidence="2">
    <location>
        <begin position="439"/>
        <end position="451"/>
    </location>
</feature>
<dbReference type="Proteomes" id="UP000031843">
    <property type="component" value="Chromosome secondary"/>
</dbReference>
<protein>
    <recommendedName>
        <fullName evidence="5">Site-specific integrase</fullName>
    </recommendedName>
</protein>
<proteinExistence type="predicted"/>
<reference evidence="3 4" key="1">
    <citation type="journal article" date="2015" name="Genome Announc.">
        <title>Complete Genome Sequence of Cupriavidus basilensis 4G11, Isolated from the Oak Ridge Field Research Center Site.</title>
        <authorList>
            <person name="Ray J."/>
            <person name="Waters R.J."/>
            <person name="Skerker J.M."/>
            <person name="Kuehl J.V."/>
            <person name="Price M.N."/>
            <person name="Huang J."/>
            <person name="Chakraborty R."/>
            <person name="Arkin A.P."/>
            <person name="Deutschbauer A."/>
        </authorList>
    </citation>
    <scope>NUCLEOTIDE SEQUENCE [LARGE SCALE GENOMIC DNA]</scope>
    <source>
        <strain evidence="3">4G11</strain>
    </source>
</reference>
<dbReference type="AlphaFoldDB" id="A0A0C4YK19"/>
<dbReference type="EMBL" id="CP010537">
    <property type="protein sequence ID" value="AJG23428.1"/>
    <property type="molecule type" value="Genomic_DNA"/>
</dbReference>
<dbReference type="STRING" id="68895.RR42_s1840"/>
<evidence type="ECO:0000313" key="3">
    <source>
        <dbReference type="EMBL" id="AJG23428.1"/>
    </source>
</evidence>
<name>A0A0C4YK19_9BURK</name>
<dbReference type="Gene3D" id="1.10.443.10">
    <property type="entry name" value="Intergrase catalytic core"/>
    <property type="match status" value="1"/>
</dbReference>
<evidence type="ECO:0000256" key="2">
    <source>
        <dbReference type="SAM" id="MobiDB-lite"/>
    </source>
</evidence>
<evidence type="ECO:0000256" key="1">
    <source>
        <dbReference type="ARBA" id="ARBA00023172"/>
    </source>
</evidence>
<keyword evidence="4" id="KW-1185">Reference proteome</keyword>
<gene>
    <name evidence="3" type="ORF">RR42_s1840</name>
</gene>